<keyword evidence="1" id="KW-0812">Transmembrane</keyword>
<dbReference type="AlphaFoldDB" id="A0A1A9F4V9"/>
<dbReference type="InterPro" id="IPR025489">
    <property type="entry name" value="DUF4381"/>
</dbReference>
<gene>
    <name evidence="2" type="ORF">A8C75_11970</name>
</gene>
<dbReference type="Pfam" id="PF14316">
    <property type="entry name" value="DUF4381"/>
    <property type="match status" value="1"/>
</dbReference>
<dbReference type="Proteomes" id="UP000078070">
    <property type="component" value="Chromosome"/>
</dbReference>
<dbReference type="KEGG" id="mars:A8C75_11970"/>
<reference evidence="3" key="1">
    <citation type="submission" date="2016-05" db="EMBL/GenBank/DDBJ databases">
        <authorList>
            <person name="Baek K."/>
            <person name="Yang S.-J."/>
        </authorList>
    </citation>
    <scope>NUCLEOTIDE SEQUENCE [LARGE SCALE GENOMIC DNA]</scope>
    <source>
        <strain evidence="3">ST58-10</strain>
    </source>
</reference>
<evidence type="ECO:0008006" key="4">
    <source>
        <dbReference type="Google" id="ProtNLM"/>
    </source>
</evidence>
<keyword evidence="1" id="KW-0472">Membrane</keyword>
<keyword evidence="3" id="KW-1185">Reference proteome</keyword>
<proteinExistence type="predicted"/>
<evidence type="ECO:0000313" key="3">
    <source>
        <dbReference type="Proteomes" id="UP000078070"/>
    </source>
</evidence>
<evidence type="ECO:0000256" key="1">
    <source>
        <dbReference type="SAM" id="Phobius"/>
    </source>
</evidence>
<keyword evidence="1" id="KW-1133">Transmembrane helix</keyword>
<protein>
    <recommendedName>
        <fullName evidence="4">DUF4381 domain-containing protein</fullName>
    </recommendedName>
</protein>
<name>A0A1A9F4V9_9GAMM</name>
<sequence length="156" mass="17923">MEQLRDLQLPAEVGFWPPAPGWWLLAALLLGGLVWAGLWLWRRWQHNAYRRAALKLLNAYRQQLQQDDNRQRYLTLVAQLLRRTALSAYPQQALAGLTDNAWRQCLIDSSGLDAFNGSAGDALVRGPYQAAIEFDPDAVGQLARDWIRKHKRRWSC</sequence>
<dbReference type="EMBL" id="CP015839">
    <property type="protein sequence ID" value="ANG65235.1"/>
    <property type="molecule type" value="Genomic_DNA"/>
</dbReference>
<feature type="transmembrane region" description="Helical" evidence="1">
    <location>
        <begin position="20"/>
        <end position="41"/>
    </location>
</feature>
<reference evidence="2 3" key="2">
    <citation type="journal article" date="2018" name="Int. J. Syst. Evol. Microbiol.">
        <title>Marinobacterium aestuarii sp. nov., a benzene-degrading marine bacterium isolated from estuary sediment.</title>
        <authorList>
            <person name="Bae S.S."/>
            <person name="Jung J."/>
            <person name="Chung D."/>
            <person name="Baek K."/>
        </authorList>
    </citation>
    <scope>NUCLEOTIDE SEQUENCE [LARGE SCALE GENOMIC DNA]</scope>
    <source>
        <strain evidence="2 3">ST58-10</strain>
    </source>
</reference>
<organism evidence="2 3">
    <name type="scientific">Marinobacterium aestuarii</name>
    <dbReference type="NCBI Taxonomy" id="1821621"/>
    <lineage>
        <taxon>Bacteria</taxon>
        <taxon>Pseudomonadati</taxon>
        <taxon>Pseudomonadota</taxon>
        <taxon>Gammaproteobacteria</taxon>
        <taxon>Oceanospirillales</taxon>
        <taxon>Oceanospirillaceae</taxon>
        <taxon>Marinobacterium</taxon>
    </lineage>
</organism>
<dbReference type="STRING" id="1821621.A8C75_11970"/>
<evidence type="ECO:0000313" key="2">
    <source>
        <dbReference type="EMBL" id="ANG65235.1"/>
    </source>
</evidence>
<accession>A0A1A9F4V9</accession>